<dbReference type="EMBL" id="LAZR01041965">
    <property type="protein sequence ID" value="KKL10677.1"/>
    <property type="molecule type" value="Genomic_DNA"/>
</dbReference>
<name>A0A0F9BA43_9ZZZZ</name>
<accession>A0A0F9BA43</accession>
<proteinExistence type="predicted"/>
<evidence type="ECO:0000313" key="1">
    <source>
        <dbReference type="EMBL" id="KKL10677.1"/>
    </source>
</evidence>
<dbReference type="AlphaFoldDB" id="A0A0F9BA43"/>
<sequence>MKKKQGRGFVWVKKEEDDLIRSYNTTKMKDLVVYFERSKTAIRRKALKMGLKRNQTLRDYHRGWTEKEEEYLRQNYEFGNLEKIAKKHKRTRKAITERAKLLKLKRDPEIVRKQSCKYRR</sequence>
<organism evidence="1">
    <name type="scientific">marine sediment metagenome</name>
    <dbReference type="NCBI Taxonomy" id="412755"/>
    <lineage>
        <taxon>unclassified sequences</taxon>
        <taxon>metagenomes</taxon>
        <taxon>ecological metagenomes</taxon>
    </lineage>
</organism>
<reference evidence="1" key="1">
    <citation type="journal article" date="2015" name="Nature">
        <title>Complex archaea that bridge the gap between prokaryotes and eukaryotes.</title>
        <authorList>
            <person name="Spang A."/>
            <person name="Saw J.H."/>
            <person name="Jorgensen S.L."/>
            <person name="Zaremba-Niedzwiedzka K."/>
            <person name="Martijn J."/>
            <person name="Lind A.E."/>
            <person name="van Eijk R."/>
            <person name="Schleper C."/>
            <person name="Guy L."/>
            <person name="Ettema T.J."/>
        </authorList>
    </citation>
    <scope>NUCLEOTIDE SEQUENCE</scope>
</reference>
<gene>
    <name evidence="1" type="ORF">LCGC14_2553440</name>
</gene>
<feature type="non-terminal residue" evidence="1">
    <location>
        <position position="120"/>
    </location>
</feature>
<comment type="caution">
    <text evidence="1">The sequence shown here is derived from an EMBL/GenBank/DDBJ whole genome shotgun (WGS) entry which is preliminary data.</text>
</comment>
<protein>
    <submittedName>
        <fullName evidence="1">Uncharacterized protein</fullName>
    </submittedName>
</protein>